<evidence type="ECO:0000313" key="3">
    <source>
        <dbReference type="Proteomes" id="UP000078387"/>
    </source>
</evidence>
<accession>A0A5K1V2R4</accession>
<feature type="region of interest" description="Disordered" evidence="1">
    <location>
        <begin position="116"/>
        <end position="137"/>
    </location>
</feature>
<evidence type="ECO:0000256" key="1">
    <source>
        <dbReference type="SAM" id="MobiDB-lite"/>
    </source>
</evidence>
<dbReference type="EMBL" id="BDEQ01000001">
    <property type="protein sequence ID" value="GAT98559.1"/>
    <property type="molecule type" value="Genomic_DNA"/>
</dbReference>
<proteinExistence type="predicted"/>
<comment type="caution">
    <text evidence="2">The sequence shown here is derived from an EMBL/GenBank/DDBJ whole genome shotgun (WGS) entry which is preliminary data.</text>
</comment>
<dbReference type="Proteomes" id="UP000078387">
    <property type="component" value="Unassembled WGS sequence"/>
</dbReference>
<dbReference type="AlphaFoldDB" id="A0A5K1V2R4"/>
<protein>
    <submittedName>
        <fullName evidence="2">Uncharacterized protein</fullName>
    </submittedName>
</protein>
<reference evidence="2 3" key="1">
    <citation type="submission" date="2016-05" db="EMBL/GenBank/DDBJ databases">
        <title>First whole genome sequencing of Entamoeba histolytica HM1:IMSS-clone-6.</title>
        <authorList>
            <person name="Mukherjee Avik.K."/>
            <person name="Izumyama S."/>
            <person name="Nakada-Tsukui K."/>
            <person name="Nozaki T."/>
        </authorList>
    </citation>
    <scope>NUCLEOTIDE SEQUENCE [LARGE SCALE GENOMIC DNA]</scope>
    <source>
        <strain evidence="2 3">HM1:IMSS clone 6</strain>
    </source>
</reference>
<name>A0A5K1V2R4_ENTHI</name>
<gene>
    <name evidence="2" type="ORF">CL6EHI_102490</name>
</gene>
<dbReference type="VEuPathDB" id="AmoebaDB:KM1_331720"/>
<sequence>MTFEKIRKEKEKAKQPNEDITKRLKKQGNKIATTTTNILFHHLMIEDIFENTQTLSHEDKELIRGVVEEEMTTECLTQYEKQISFLNKSRGVVLNERNTTSMSDKESCVIHKEKKIEENNERNKHNGRNVTNRRMDK</sequence>
<dbReference type="VEuPathDB" id="AmoebaDB:EHI_102490"/>
<dbReference type="VEuPathDB" id="AmoebaDB:EHI5A_253500"/>
<evidence type="ECO:0000313" key="2">
    <source>
        <dbReference type="EMBL" id="GAT98559.1"/>
    </source>
</evidence>
<feature type="compositionally biased region" description="Polar residues" evidence="1">
    <location>
        <begin position="128"/>
        <end position="137"/>
    </location>
</feature>
<organism evidence="2 3">
    <name type="scientific">Entamoeba histolytica</name>
    <dbReference type="NCBI Taxonomy" id="5759"/>
    <lineage>
        <taxon>Eukaryota</taxon>
        <taxon>Amoebozoa</taxon>
        <taxon>Evosea</taxon>
        <taxon>Archamoebae</taxon>
        <taxon>Mastigamoebida</taxon>
        <taxon>Entamoebidae</taxon>
        <taxon>Entamoeba</taxon>
    </lineage>
</organism>